<dbReference type="PANTHER" id="PTHR30372:SF6">
    <property type="entry name" value="LIPID-A-DISACCHARIDE SYNTHASE"/>
    <property type="match status" value="1"/>
</dbReference>
<dbReference type="GO" id="GO:0016020">
    <property type="term" value="C:membrane"/>
    <property type="evidence" value="ECO:0007669"/>
    <property type="project" value="GOC"/>
</dbReference>
<accession>B8HRZ7</accession>
<dbReference type="GO" id="GO:0009245">
    <property type="term" value="P:lipid A biosynthetic process"/>
    <property type="evidence" value="ECO:0007669"/>
    <property type="project" value="InterPro"/>
</dbReference>
<dbReference type="EMBL" id="CP001344">
    <property type="protein sequence ID" value="ACL42656.1"/>
    <property type="molecule type" value="Genomic_DNA"/>
</dbReference>
<dbReference type="InterPro" id="IPR003835">
    <property type="entry name" value="Glyco_trans_19"/>
</dbReference>
<dbReference type="SUPFAM" id="SSF53756">
    <property type="entry name" value="UDP-Glycosyltransferase/glycogen phosphorylase"/>
    <property type="match status" value="1"/>
</dbReference>
<dbReference type="GO" id="GO:0005543">
    <property type="term" value="F:phospholipid binding"/>
    <property type="evidence" value="ECO:0007669"/>
    <property type="project" value="TreeGrafter"/>
</dbReference>
<dbReference type="KEGG" id="cyn:Cyan7425_0261"/>
<dbReference type="GO" id="GO:0008915">
    <property type="term" value="F:lipid-A-disaccharide synthase activity"/>
    <property type="evidence" value="ECO:0007669"/>
    <property type="project" value="InterPro"/>
</dbReference>
<dbReference type="PANTHER" id="PTHR30372">
    <property type="entry name" value="LIPID-A-DISACCHARIDE SYNTHASE"/>
    <property type="match status" value="1"/>
</dbReference>
<reference evidence="1" key="1">
    <citation type="submission" date="2009-01" db="EMBL/GenBank/DDBJ databases">
        <title>Complete sequence of chromosome Cyanothece sp. PCC 7425.</title>
        <authorList>
            <consortium name="US DOE Joint Genome Institute"/>
            <person name="Lucas S."/>
            <person name="Copeland A."/>
            <person name="Lapidus A."/>
            <person name="Glavina del Rio T."/>
            <person name="Dalin E."/>
            <person name="Tice H."/>
            <person name="Bruce D."/>
            <person name="Goodwin L."/>
            <person name="Pitluck S."/>
            <person name="Sims D."/>
            <person name="Meineke L."/>
            <person name="Brettin T."/>
            <person name="Detter J.C."/>
            <person name="Han C."/>
            <person name="Larimer F."/>
            <person name="Land M."/>
            <person name="Hauser L."/>
            <person name="Kyrpides N."/>
            <person name="Ovchinnikova G."/>
            <person name="Liberton M."/>
            <person name="Stoeckel J."/>
            <person name="Banerjee A."/>
            <person name="Singh A."/>
            <person name="Page L."/>
            <person name="Sato H."/>
            <person name="Zhao L."/>
            <person name="Sherman L."/>
            <person name="Pakrasi H."/>
            <person name="Richardson P."/>
        </authorList>
    </citation>
    <scope>NUCLEOTIDE SEQUENCE</scope>
    <source>
        <strain evidence="1">PCC 7425</strain>
    </source>
</reference>
<protein>
    <submittedName>
        <fullName evidence="1">Putative lipid-A-disaccharide synthase</fullName>
    </submittedName>
</protein>
<name>B8HRZ7_CYAP4</name>
<dbReference type="STRING" id="395961.Cyan7425_0261"/>
<gene>
    <name evidence="1" type="ordered locus">Cyan7425_0261</name>
</gene>
<organism evidence="1">
    <name type="scientific">Cyanothece sp. (strain PCC 7425 / ATCC 29141)</name>
    <dbReference type="NCBI Taxonomy" id="395961"/>
    <lineage>
        <taxon>Bacteria</taxon>
        <taxon>Bacillati</taxon>
        <taxon>Cyanobacteriota</taxon>
        <taxon>Cyanophyceae</taxon>
        <taxon>Gomontiellales</taxon>
        <taxon>Cyanothecaceae</taxon>
        <taxon>Cyanothece</taxon>
    </lineage>
</organism>
<sequence>MMHQTPIDILILSNGPGELTTWVRPVVQALRSKLGEDRQQVRISLVLSPCSNATGEEVTIARSYAQIDRVQGADSFFAFLLWGKTRDNWDWRSQGAVLFLGGDQFFAVLLGKRLGYKILVYAEWQARWQQWVDRFAAARPLVQTQVSPAYQDKVVVVGDLMVEASSSEGEAEQSQFERSDLATAPELIGILPGSKSIKLGMGMPLMLGIAQALHRLRPQTQFVIPVAPTLDLHTLARYADPTQNRVYSLIKGAPAQLVTPADQLPYLETAEGLRVFLWTPTPAYDLLSHCQICLTTIGANTAELTALGVPMLVLLPFQQRDVMRAWDGLPGLLANLPIVGKFWAIVILWLVIQQGLGWRTWLQIWSGKEINWQLVKQGLGLRAWPNIWAGREIVPELVGDLETEPIADLMLDYLQHPEKLEQIRTELMQVGGEQGASRKIAELVQALLEP</sequence>
<dbReference type="OrthoDB" id="502628at2"/>
<evidence type="ECO:0000313" key="1">
    <source>
        <dbReference type="EMBL" id="ACL42656.1"/>
    </source>
</evidence>
<dbReference type="eggNOG" id="COG0763">
    <property type="taxonomic scope" value="Bacteria"/>
</dbReference>
<dbReference type="HOGENOM" id="CLU_023761_0_0_3"/>
<proteinExistence type="predicted"/>
<dbReference type="AlphaFoldDB" id="B8HRZ7"/>